<evidence type="ECO:0000256" key="7">
    <source>
        <dbReference type="ARBA" id="ARBA00022801"/>
    </source>
</evidence>
<dbReference type="Pfam" id="PF00557">
    <property type="entry name" value="Peptidase_M24"/>
    <property type="match status" value="1"/>
</dbReference>
<dbReference type="InterPro" id="IPR007865">
    <property type="entry name" value="Aminopep_P_N"/>
</dbReference>
<keyword evidence="12" id="KW-0031">Aminopeptidase</keyword>
<gene>
    <name evidence="12" type="ORF">E2R66_20765</name>
</gene>
<dbReference type="Proteomes" id="UP000297540">
    <property type="component" value="Unassembled WGS sequence"/>
</dbReference>
<dbReference type="GO" id="GO:0030145">
    <property type="term" value="F:manganese ion binding"/>
    <property type="evidence" value="ECO:0007669"/>
    <property type="project" value="InterPro"/>
</dbReference>
<dbReference type="SUPFAM" id="SSF55920">
    <property type="entry name" value="Creatinase/aminopeptidase"/>
    <property type="match status" value="1"/>
</dbReference>
<dbReference type="InterPro" id="IPR036005">
    <property type="entry name" value="Creatinase/aminopeptidase-like"/>
</dbReference>
<evidence type="ECO:0000256" key="4">
    <source>
        <dbReference type="ARBA" id="ARBA00012574"/>
    </source>
</evidence>
<evidence type="ECO:0000256" key="10">
    <source>
        <dbReference type="RuleBase" id="RU000590"/>
    </source>
</evidence>
<comment type="similarity">
    <text evidence="3 10">Belongs to the peptidase M24B family.</text>
</comment>
<dbReference type="Gene3D" id="3.90.230.10">
    <property type="entry name" value="Creatinase/methionine aminopeptidase superfamily"/>
    <property type="match status" value="1"/>
</dbReference>
<accession>A0A4Y8S7A5</accession>
<dbReference type="InterPro" id="IPR000994">
    <property type="entry name" value="Pept_M24"/>
</dbReference>
<feature type="domain" description="Aminopeptidase P N-terminal" evidence="11">
    <location>
        <begin position="6"/>
        <end position="142"/>
    </location>
</feature>
<dbReference type="EMBL" id="SOZE01000026">
    <property type="protein sequence ID" value="TFF34818.1"/>
    <property type="molecule type" value="Genomic_DNA"/>
</dbReference>
<dbReference type="RefSeq" id="WP_133234337.1">
    <property type="nucleotide sequence ID" value="NZ_SOZE01000026.1"/>
</dbReference>
<dbReference type="SMART" id="SM01011">
    <property type="entry name" value="AMP_N"/>
    <property type="match status" value="1"/>
</dbReference>
<evidence type="ECO:0000313" key="12">
    <source>
        <dbReference type="EMBL" id="TFF34818.1"/>
    </source>
</evidence>
<dbReference type="OrthoDB" id="9806388at2"/>
<dbReference type="GO" id="GO:0070006">
    <property type="term" value="F:metalloaminopeptidase activity"/>
    <property type="evidence" value="ECO:0007669"/>
    <property type="project" value="InterPro"/>
</dbReference>
<organism evidence="12 13">
    <name type="scientific">Mucilaginibacter psychrotolerans</name>
    <dbReference type="NCBI Taxonomy" id="1524096"/>
    <lineage>
        <taxon>Bacteria</taxon>
        <taxon>Pseudomonadati</taxon>
        <taxon>Bacteroidota</taxon>
        <taxon>Sphingobacteriia</taxon>
        <taxon>Sphingobacteriales</taxon>
        <taxon>Sphingobacteriaceae</taxon>
        <taxon>Mucilaginibacter</taxon>
    </lineage>
</organism>
<dbReference type="InterPro" id="IPR001131">
    <property type="entry name" value="Peptidase_M24B_aminopep-P_CS"/>
</dbReference>
<evidence type="ECO:0000259" key="11">
    <source>
        <dbReference type="SMART" id="SM01011"/>
    </source>
</evidence>
<evidence type="ECO:0000256" key="8">
    <source>
        <dbReference type="ARBA" id="ARBA00023049"/>
    </source>
</evidence>
<dbReference type="SUPFAM" id="SSF53092">
    <property type="entry name" value="Creatinase/prolidase N-terminal domain"/>
    <property type="match status" value="1"/>
</dbReference>
<evidence type="ECO:0000313" key="13">
    <source>
        <dbReference type="Proteomes" id="UP000297540"/>
    </source>
</evidence>
<comment type="catalytic activity">
    <reaction evidence="1">
        <text>Release of any N-terminal amino acid, including proline, that is linked to proline, even from a dipeptide or tripeptide.</text>
        <dbReference type="EC" id="3.4.11.9"/>
    </reaction>
</comment>
<comment type="caution">
    <text evidence="12">The sequence shown here is derived from an EMBL/GenBank/DDBJ whole genome shotgun (WGS) entry which is preliminary data.</text>
</comment>
<dbReference type="EC" id="3.4.11.9" evidence="4"/>
<dbReference type="Gene3D" id="3.40.350.10">
    <property type="entry name" value="Creatinase/prolidase N-terminal domain"/>
    <property type="match status" value="1"/>
</dbReference>
<keyword evidence="13" id="KW-1185">Reference proteome</keyword>
<keyword evidence="7" id="KW-0378">Hydrolase</keyword>
<protein>
    <recommendedName>
        <fullName evidence="4">Xaa-Pro aminopeptidase</fullName>
        <ecNumber evidence="4">3.4.11.9</ecNumber>
    </recommendedName>
</protein>
<evidence type="ECO:0000256" key="1">
    <source>
        <dbReference type="ARBA" id="ARBA00001424"/>
    </source>
</evidence>
<dbReference type="PANTHER" id="PTHR43226">
    <property type="entry name" value="XAA-PRO AMINOPEPTIDASE 3"/>
    <property type="match status" value="1"/>
</dbReference>
<keyword evidence="6 10" id="KW-0479">Metal-binding</keyword>
<name>A0A4Y8S7A5_9SPHI</name>
<dbReference type="InterPro" id="IPR052433">
    <property type="entry name" value="X-Pro_dipept-like"/>
</dbReference>
<keyword evidence="5" id="KW-0645">Protease</keyword>
<evidence type="ECO:0000256" key="6">
    <source>
        <dbReference type="ARBA" id="ARBA00022723"/>
    </source>
</evidence>
<evidence type="ECO:0000256" key="2">
    <source>
        <dbReference type="ARBA" id="ARBA00001936"/>
    </source>
</evidence>
<sequence>MKYIPVNERLFTINRKSFVSRLKPNAIAIFHSTDEYPRSGDQSFLFKQNPDFFYLSGIDQEQSILVLFPDCPNPLYKEVLFLRQTSEHIAIWEGHKYTKEEARATSGIQTVLWLQDYDSVLHSIINYAESIYINTNENDRYVHTVPYRDLRMYEALRLKYPLHRYERSAPILRDLRVVKSDIEIELTAKACGITRDAFIRVLKFTKPGVTEYEIEAEIIHEFVRQRATGHAYNPIIASGNNANVLHYVENNQPCKDGDVILLDFGAEYANYNADMTRSIPINGRFSKRQRDVYNAVLRVMKAATAMLVEGTIWNEYHDEVGKVMESELIGLGLLDKHDVAKQDPKAPLYKKYFMHGTSHHLGLDVHDYASRYKPFEVGNILTCEPGIYIPAEGLGVRLENNILITKGGNIDLMADIPVEAEHIEEIMNS</sequence>
<dbReference type="CDD" id="cd01087">
    <property type="entry name" value="Prolidase"/>
    <property type="match status" value="1"/>
</dbReference>
<evidence type="ECO:0000256" key="3">
    <source>
        <dbReference type="ARBA" id="ARBA00008766"/>
    </source>
</evidence>
<comment type="cofactor">
    <cofactor evidence="2">
        <name>Mn(2+)</name>
        <dbReference type="ChEBI" id="CHEBI:29035"/>
    </cofactor>
</comment>
<dbReference type="PANTHER" id="PTHR43226:SF4">
    <property type="entry name" value="XAA-PRO AMINOPEPTIDASE 3"/>
    <property type="match status" value="1"/>
</dbReference>
<reference evidence="12 13" key="1">
    <citation type="journal article" date="2017" name="Int. J. Syst. Evol. Microbiol.">
        <title>Mucilaginibacterpsychrotolerans sp. nov., isolated from peatlands.</title>
        <authorList>
            <person name="Deng Y."/>
            <person name="Shen L."/>
            <person name="Xu B."/>
            <person name="Liu Y."/>
            <person name="Gu Z."/>
            <person name="Liu H."/>
            <person name="Zhou Y."/>
        </authorList>
    </citation>
    <scope>NUCLEOTIDE SEQUENCE [LARGE SCALE GENOMIC DNA]</scope>
    <source>
        <strain evidence="12 13">NH7-4</strain>
    </source>
</reference>
<evidence type="ECO:0000256" key="9">
    <source>
        <dbReference type="ARBA" id="ARBA00023211"/>
    </source>
</evidence>
<dbReference type="InterPro" id="IPR029149">
    <property type="entry name" value="Creatin/AminoP/Spt16_N"/>
</dbReference>
<dbReference type="GO" id="GO:0006508">
    <property type="term" value="P:proteolysis"/>
    <property type="evidence" value="ECO:0007669"/>
    <property type="project" value="UniProtKB-KW"/>
</dbReference>
<keyword evidence="9" id="KW-0464">Manganese</keyword>
<evidence type="ECO:0000256" key="5">
    <source>
        <dbReference type="ARBA" id="ARBA00022670"/>
    </source>
</evidence>
<dbReference type="PROSITE" id="PS00491">
    <property type="entry name" value="PROLINE_PEPTIDASE"/>
    <property type="match status" value="1"/>
</dbReference>
<dbReference type="AlphaFoldDB" id="A0A4Y8S7A5"/>
<keyword evidence="8" id="KW-0482">Metalloprotease</keyword>
<proteinExistence type="inferred from homology"/>
<dbReference type="Pfam" id="PF05195">
    <property type="entry name" value="AMP_N"/>
    <property type="match status" value="1"/>
</dbReference>